<feature type="transmembrane region" description="Helical" evidence="7">
    <location>
        <begin position="73"/>
        <end position="94"/>
    </location>
</feature>
<dbReference type="Pfam" id="PF00474">
    <property type="entry name" value="SSF"/>
    <property type="match status" value="1"/>
</dbReference>
<proteinExistence type="inferred from homology"/>
<feature type="transmembrane region" description="Helical" evidence="7">
    <location>
        <begin position="455"/>
        <end position="475"/>
    </location>
</feature>
<comment type="caution">
    <text evidence="8">The sequence shown here is derived from an EMBL/GenBank/DDBJ whole genome shotgun (WGS) entry which is preliminary data.</text>
</comment>
<dbReference type="Gene3D" id="1.20.1730.10">
    <property type="entry name" value="Sodium/glucose cotransporter"/>
    <property type="match status" value="1"/>
</dbReference>
<dbReference type="InterPro" id="IPR038377">
    <property type="entry name" value="Na/Glc_symporter_sf"/>
</dbReference>
<evidence type="ECO:0000256" key="5">
    <source>
        <dbReference type="ARBA" id="ARBA00023136"/>
    </source>
</evidence>
<keyword evidence="3 7" id="KW-0812">Transmembrane</keyword>
<organism evidence="8 9">
    <name type="scientific">Holothuria leucospilota</name>
    <name type="common">Black long sea cucumber</name>
    <name type="synonym">Mertensiothuria leucospilota</name>
    <dbReference type="NCBI Taxonomy" id="206669"/>
    <lineage>
        <taxon>Eukaryota</taxon>
        <taxon>Metazoa</taxon>
        <taxon>Echinodermata</taxon>
        <taxon>Eleutherozoa</taxon>
        <taxon>Echinozoa</taxon>
        <taxon>Holothuroidea</taxon>
        <taxon>Aspidochirotacea</taxon>
        <taxon>Aspidochirotida</taxon>
        <taxon>Holothuriidae</taxon>
        <taxon>Holothuria</taxon>
    </lineage>
</organism>
<dbReference type="EMBL" id="JAIZAY010000012">
    <property type="protein sequence ID" value="KAJ8032425.1"/>
    <property type="molecule type" value="Genomic_DNA"/>
</dbReference>
<dbReference type="AlphaFoldDB" id="A0A9Q1BTD9"/>
<evidence type="ECO:0000256" key="1">
    <source>
        <dbReference type="ARBA" id="ARBA00004141"/>
    </source>
</evidence>
<dbReference type="PROSITE" id="PS50283">
    <property type="entry name" value="NA_SOLUT_SYMP_3"/>
    <property type="match status" value="1"/>
</dbReference>
<gene>
    <name evidence="8" type="ORF">HOLleu_25944</name>
</gene>
<protein>
    <submittedName>
        <fullName evidence="8">Sodium/glucose cotransporter 4</fullName>
    </submittedName>
</protein>
<feature type="transmembrane region" description="Helical" evidence="7">
    <location>
        <begin position="301"/>
        <end position="324"/>
    </location>
</feature>
<evidence type="ECO:0000313" key="9">
    <source>
        <dbReference type="Proteomes" id="UP001152320"/>
    </source>
</evidence>
<dbReference type="GO" id="GO:0005886">
    <property type="term" value="C:plasma membrane"/>
    <property type="evidence" value="ECO:0007669"/>
    <property type="project" value="TreeGrafter"/>
</dbReference>
<feature type="transmembrane region" description="Helical" evidence="7">
    <location>
        <begin position="141"/>
        <end position="165"/>
    </location>
</feature>
<comment type="subcellular location">
    <subcellularLocation>
        <location evidence="1">Membrane</location>
        <topology evidence="1">Multi-pass membrane protein</topology>
    </subcellularLocation>
</comment>
<feature type="transmembrane region" description="Helical" evidence="7">
    <location>
        <begin position="197"/>
        <end position="218"/>
    </location>
</feature>
<dbReference type="PANTHER" id="PTHR11819:SF150">
    <property type="entry name" value="SODIUM_MYO-INOSITOL COTRANSPORTER"/>
    <property type="match status" value="1"/>
</dbReference>
<keyword evidence="5 7" id="KW-0472">Membrane</keyword>
<accession>A0A9Q1BTD9</accession>
<evidence type="ECO:0000256" key="6">
    <source>
        <dbReference type="RuleBase" id="RU362091"/>
    </source>
</evidence>
<reference evidence="8" key="1">
    <citation type="submission" date="2021-10" db="EMBL/GenBank/DDBJ databases">
        <title>Tropical sea cucumber genome reveals ecological adaptation and Cuvierian tubules defense mechanism.</title>
        <authorList>
            <person name="Chen T."/>
        </authorList>
    </citation>
    <scope>NUCLEOTIDE SEQUENCE</scope>
    <source>
        <strain evidence="8">Nanhai2018</strain>
        <tissue evidence="8">Muscle</tissue>
    </source>
</reference>
<feature type="transmembrane region" description="Helical" evidence="7">
    <location>
        <begin position="230"/>
        <end position="252"/>
    </location>
</feature>
<name>A0A9Q1BTD9_HOLLE</name>
<keyword evidence="9" id="KW-1185">Reference proteome</keyword>
<feature type="transmembrane region" description="Helical" evidence="7">
    <location>
        <begin position="259"/>
        <end position="281"/>
    </location>
</feature>
<dbReference type="OrthoDB" id="6132759at2759"/>
<evidence type="ECO:0000313" key="8">
    <source>
        <dbReference type="EMBL" id="KAJ8032425.1"/>
    </source>
</evidence>
<evidence type="ECO:0000256" key="7">
    <source>
        <dbReference type="SAM" id="Phobius"/>
    </source>
</evidence>
<evidence type="ECO:0000256" key="3">
    <source>
        <dbReference type="ARBA" id="ARBA00022692"/>
    </source>
</evidence>
<dbReference type="GO" id="GO:0005412">
    <property type="term" value="F:D-glucose:sodium symporter activity"/>
    <property type="evidence" value="ECO:0007669"/>
    <property type="project" value="TreeGrafter"/>
</dbReference>
<sequence length="476" mass="53712">MTSYPNETIYGNNTCGYPREDSFQMLRAPRGSDLPWPGFIFGQTTASLWYWCSDQVIVQRALSAKNLSHGKGGTLFAGLCKITPLFFIVLPGMISRILYPDEVACVDPAVCEEVCGSTAGCSNLAYPMLVMNVLPTGPRGLMLAVMLSALTSSLTSIFNSGSTIFTMDIWRKLRKFPPDAEMAKLSSKEKRRYNMELMIVGRVFVLILIGISIVWIPVVQNSQGGQLFHYIQEISAYLSPPIAAIFLIAVLWERLTEPAAFWSLMCGLAVGLTRMCLDFIYESPACGEEDHRPSAVAALQFHYMYFALVLFLFTAVLSIIFSYMSRPIPSEYLYRLTFWSRHNKRDRLDVDEFYGNVTPGKNVGKAEEIELKGNGNIETERKEKNAETSDVSFLPMERTEQPSYNQPQEKSFMRKLYDGFCGFSDEDNQVPTEDEKRVQEREMMDKIEQSKTENIILNIGLVCVLSIGTFLLGWFA</sequence>
<comment type="similarity">
    <text evidence="2 6">Belongs to the sodium:solute symporter (SSF) (TC 2.A.21) family.</text>
</comment>
<evidence type="ECO:0000256" key="4">
    <source>
        <dbReference type="ARBA" id="ARBA00022989"/>
    </source>
</evidence>
<dbReference type="NCBIfam" id="TIGR00813">
    <property type="entry name" value="sss"/>
    <property type="match status" value="1"/>
</dbReference>
<keyword evidence="4 7" id="KW-1133">Transmembrane helix</keyword>
<dbReference type="PANTHER" id="PTHR11819">
    <property type="entry name" value="SOLUTE CARRIER FAMILY 5"/>
    <property type="match status" value="1"/>
</dbReference>
<dbReference type="Proteomes" id="UP001152320">
    <property type="component" value="Chromosome 12"/>
</dbReference>
<evidence type="ECO:0000256" key="2">
    <source>
        <dbReference type="ARBA" id="ARBA00006434"/>
    </source>
</evidence>
<dbReference type="InterPro" id="IPR001734">
    <property type="entry name" value="Na/solute_symporter"/>
</dbReference>